<keyword evidence="4 7" id="KW-0648">Protein biosynthesis</keyword>
<keyword evidence="5 7" id="KW-0030">Aminoacyl-tRNA synthetase</keyword>
<comment type="caution">
    <text evidence="9">The sequence shown here is derived from an EMBL/GenBank/DDBJ whole genome shotgun (WGS) entry which is preliminary data.</text>
</comment>
<dbReference type="Proteomes" id="UP000188543">
    <property type="component" value="Unassembled WGS sequence"/>
</dbReference>
<evidence type="ECO:0000313" key="10">
    <source>
        <dbReference type="Proteomes" id="UP000188543"/>
    </source>
</evidence>
<feature type="domain" description="Methionyl/Leucyl tRNA synthetase" evidence="8">
    <location>
        <begin position="15"/>
        <end position="389"/>
    </location>
</feature>
<dbReference type="Pfam" id="PF09334">
    <property type="entry name" value="tRNA-synt_1g"/>
    <property type="match status" value="1"/>
</dbReference>
<dbReference type="GO" id="GO:0005524">
    <property type="term" value="F:ATP binding"/>
    <property type="evidence" value="ECO:0007669"/>
    <property type="project" value="UniProtKB-KW"/>
</dbReference>
<dbReference type="InterPro" id="IPR023458">
    <property type="entry name" value="Met-tRNA_ligase_1"/>
</dbReference>
<dbReference type="GO" id="GO:0006431">
    <property type="term" value="P:methionyl-tRNA aminoacylation"/>
    <property type="evidence" value="ECO:0007669"/>
    <property type="project" value="TreeGrafter"/>
</dbReference>
<reference evidence="9 10" key="1">
    <citation type="submission" date="2016-08" db="EMBL/GenBank/DDBJ databases">
        <authorList>
            <person name="Seilhamer J.J."/>
        </authorList>
    </citation>
    <scope>NUCLEOTIDE SEQUENCE [LARGE SCALE GENOMIC DNA]</scope>
    <source>
        <strain evidence="9 10">VC14762</strain>
    </source>
</reference>
<dbReference type="GO" id="GO:0005829">
    <property type="term" value="C:cytosol"/>
    <property type="evidence" value="ECO:0007669"/>
    <property type="project" value="TreeGrafter"/>
</dbReference>
<evidence type="ECO:0000256" key="2">
    <source>
        <dbReference type="ARBA" id="ARBA00022741"/>
    </source>
</evidence>
<evidence type="ECO:0000256" key="7">
    <source>
        <dbReference type="RuleBase" id="RU363039"/>
    </source>
</evidence>
<evidence type="ECO:0000256" key="6">
    <source>
        <dbReference type="ARBA" id="ARBA00047364"/>
    </source>
</evidence>
<keyword evidence="3 7" id="KW-0067">ATP-binding</keyword>
<evidence type="ECO:0000313" key="9">
    <source>
        <dbReference type="EMBL" id="ONU78136.1"/>
    </source>
</evidence>
<dbReference type="SUPFAM" id="SSF52374">
    <property type="entry name" value="Nucleotidylyl transferase"/>
    <property type="match status" value="1"/>
</dbReference>
<dbReference type="GO" id="GO:0004825">
    <property type="term" value="F:methionine-tRNA ligase activity"/>
    <property type="evidence" value="ECO:0007669"/>
    <property type="project" value="UniProtKB-EC"/>
</dbReference>
<evidence type="ECO:0000259" key="8">
    <source>
        <dbReference type="Pfam" id="PF09334"/>
    </source>
</evidence>
<dbReference type="Gene3D" id="3.40.50.620">
    <property type="entry name" value="HUPs"/>
    <property type="match status" value="1"/>
</dbReference>
<dbReference type="RefSeq" id="WP_060213334.1">
    <property type="nucleotide sequence ID" value="NZ_CADETK010000009.1"/>
</dbReference>
<evidence type="ECO:0000256" key="4">
    <source>
        <dbReference type="ARBA" id="ARBA00022917"/>
    </source>
</evidence>
<sequence>MPIDTIRDPRHYLLVPAMPAPNGRLHLGHIAGPYLRLDMLARHLRSRGEVARIACASDPYDSYIPLRAGQAGIDAAALARQSCAGIVDDLAVMNIDVDLFVDPLGDAHHDAYLAAHDGLVARLAAQRRVSTVRERMPYSAARDGYVTGSFLLGHCPQCARDVSGFFCEDCGAHFQPEDVREPSARWGETLAMREQDNLFFDIADPAALVAQLVGTETAPVFVDIARRHLARDGARFRLTSHAGWGLPYVLDGEPRTLFGHGLLFGAIRFVGDLYARRHGLRANPFDRDSDVITVNGFGIDNCVSHLVGIQAMAMADGVSKPFDRFVINHFYTLEGRKFSTSLRWAIWVEDLAARTRVPADAVRGFVASTNPVAGRTDFDRDAFCRFVNGPYATVRRHVAEAIGGPLAARVPTDETVRAAEAAWRDAQRAMDFATFDPTAMAGIVERWSARFDGARAAGDLYGWTKGFALLAWPLMPALAQTAWRALGLRGEPNAGDFARLSSPVVTPLANFDPVTPGDLAAVLPPGMREVA</sequence>
<accession>A0A1V2VW92</accession>
<dbReference type="AlphaFoldDB" id="A0A1V2VW92"/>
<dbReference type="PANTHER" id="PTHR45765:SF1">
    <property type="entry name" value="METHIONINE--TRNA LIGASE, CYTOPLASMIC"/>
    <property type="match status" value="1"/>
</dbReference>
<dbReference type="InterPro" id="IPR001412">
    <property type="entry name" value="aa-tRNA-synth_I_CS"/>
</dbReference>
<protein>
    <submittedName>
        <fullName evidence="9">Methionine--tRNA ligase</fullName>
    </submittedName>
</protein>
<gene>
    <name evidence="9" type="ORF">A8E72_30220</name>
</gene>
<evidence type="ECO:0000256" key="3">
    <source>
        <dbReference type="ARBA" id="ARBA00022840"/>
    </source>
</evidence>
<keyword evidence="2 7" id="KW-0547">Nucleotide-binding</keyword>
<dbReference type="InterPro" id="IPR029038">
    <property type="entry name" value="MetRS_Zn"/>
</dbReference>
<dbReference type="EMBL" id="MUTJ01000091">
    <property type="protein sequence ID" value="ONU78136.1"/>
    <property type="molecule type" value="Genomic_DNA"/>
</dbReference>
<dbReference type="InterPro" id="IPR014729">
    <property type="entry name" value="Rossmann-like_a/b/a_fold"/>
</dbReference>
<comment type="similarity">
    <text evidence="7">Belongs to the class-I aminoacyl-tRNA synthetase family.</text>
</comment>
<dbReference type="OrthoDB" id="9810191at2"/>
<evidence type="ECO:0000256" key="1">
    <source>
        <dbReference type="ARBA" id="ARBA00022598"/>
    </source>
</evidence>
<dbReference type="NCBIfam" id="NF008863">
    <property type="entry name" value="PRK11893.2-5"/>
    <property type="match status" value="1"/>
</dbReference>
<keyword evidence="1 7" id="KW-0436">Ligase</keyword>
<dbReference type="Gene3D" id="2.20.28.20">
    <property type="entry name" value="Methionyl-tRNA synthetase, Zn-domain"/>
    <property type="match status" value="1"/>
</dbReference>
<dbReference type="InterPro" id="IPR015413">
    <property type="entry name" value="Methionyl/Leucyl_tRNA_Synth"/>
</dbReference>
<dbReference type="PROSITE" id="PS00178">
    <property type="entry name" value="AA_TRNA_LIGASE_I"/>
    <property type="match status" value="1"/>
</dbReference>
<proteinExistence type="inferred from homology"/>
<comment type="catalytic activity">
    <reaction evidence="6">
        <text>tRNA(Met) + L-methionine + ATP = L-methionyl-tRNA(Met) + AMP + diphosphate</text>
        <dbReference type="Rhea" id="RHEA:13481"/>
        <dbReference type="Rhea" id="RHEA-COMP:9667"/>
        <dbReference type="Rhea" id="RHEA-COMP:9698"/>
        <dbReference type="ChEBI" id="CHEBI:30616"/>
        <dbReference type="ChEBI" id="CHEBI:33019"/>
        <dbReference type="ChEBI" id="CHEBI:57844"/>
        <dbReference type="ChEBI" id="CHEBI:78442"/>
        <dbReference type="ChEBI" id="CHEBI:78530"/>
        <dbReference type="ChEBI" id="CHEBI:456215"/>
        <dbReference type="EC" id="6.1.1.10"/>
    </reaction>
</comment>
<organism evidence="9 10">
    <name type="scientific">Burkholderia cenocepacia</name>
    <dbReference type="NCBI Taxonomy" id="95486"/>
    <lineage>
        <taxon>Bacteria</taxon>
        <taxon>Pseudomonadati</taxon>
        <taxon>Pseudomonadota</taxon>
        <taxon>Betaproteobacteria</taxon>
        <taxon>Burkholderiales</taxon>
        <taxon>Burkholderiaceae</taxon>
        <taxon>Burkholderia</taxon>
        <taxon>Burkholderia cepacia complex</taxon>
    </lineage>
</organism>
<evidence type="ECO:0000256" key="5">
    <source>
        <dbReference type="ARBA" id="ARBA00023146"/>
    </source>
</evidence>
<dbReference type="PANTHER" id="PTHR45765">
    <property type="entry name" value="METHIONINE--TRNA LIGASE"/>
    <property type="match status" value="1"/>
</dbReference>
<name>A0A1V2VW92_9BURK</name>